<evidence type="ECO:0000313" key="3">
    <source>
        <dbReference type="Proteomes" id="UP001479290"/>
    </source>
</evidence>
<evidence type="ECO:0000256" key="1">
    <source>
        <dbReference type="SAM" id="MobiDB-lite"/>
    </source>
</evidence>
<dbReference type="AlphaFoldDB" id="A0AAW1ZHL6"/>
<proteinExistence type="predicted"/>
<name>A0AAW1ZHL6_CULAL</name>
<feature type="region of interest" description="Disordered" evidence="1">
    <location>
        <begin position="110"/>
        <end position="136"/>
    </location>
</feature>
<dbReference type="EMBL" id="JAWDJR010000017">
    <property type="protein sequence ID" value="KAK9959854.1"/>
    <property type="molecule type" value="Genomic_DNA"/>
</dbReference>
<comment type="caution">
    <text evidence="2">The sequence shown here is derived from an EMBL/GenBank/DDBJ whole genome shotgun (WGS) entry which is preliminary data.</text>
</comment>
<gene>
    <name evidence="2" type="ORF">ABG768_009952</name>
</gene>
<accession>A0AAW1ZHL6</accession>
<evidence type="ECO:0000313" key="2">
    <source>
        <dbReference type="EMBL" id="KAK9959854.1"/>
    </source>
</evidence>
<feature type="non-terminal residue" evidence="2">
    <location>
        <position position="179"/>
    </location>
</feature>
<dbReference type="Proteomes" id="UP001479290">
    <property type="component" value="Unassembled WGS sequence"/>
</dbReference>
<sequence length="179" mass="20422">MSDEDGSFMSNRGEERGLLRGPMGSSLRRIRGVMDLTEHETLSQNYLNYPLREIDSRTLMEINGGVNKEDFNDDDFTDIEPSDLSTPEINNFKDFGGYDQLADLIKECDHNSRQSDTVEEEYSYESSDDSATERKRARVEEDAILENIDKLEDCLANLIGERKQEEIDLAREIEAVIVG</sequence>
<organism evidence="2 3">
    <name type="scientific">Culter alburnus</name>
    <name type="common">Topmouth culter</name>
    <dbReference type="NCBI Taxonomy" id="194366"/>
    <lineage>
        <taxon>Eukaryota</taxon>
        <taxon>Metazoa</taxon>
        <taxon>Chordata</taxon>
        <taxon>Craniata</taxon>
        <taxon>Vertebrata</taxon>
        <taxon>Euteleostomi</taxon>
        <taxon>Actinopterygii</taxon>
        <taxon>Neopterygii</taxon>
        <taxon>Teleostei</taxon>
        <taxon>Ostariophysi</taxon>
        <taxon>Cypriniformes</taxon>
        <taxon>Xenocyprididae</taxon>
        <taxon>Xenocypridinae</taxon>
        <taxon>Culter</taxon>
    </lineage>
</organism>
<reference evidence="2 3" key="1">
    <citation type="submission" date="2024-05" db="EMBL/GenBank/DDBJ databases">
        <title>A high-quality chromosomal-level genome assembly of Topmouth culter (Culter alburnus).</title>
        <authorList>
            <person name="Zhao H."/>
        </authorList>
    </citation>
    <scope>NUCLEOTIDE SEQUENCE [LARGE SCALE GENOMIC DNA]</scope>
    <source>
        <strain evidence="2">CATC2023</strain>
        <tissue evidence="2">Muscle</tissue>
    </source>
</reference>
<feature type="region of interest" description="Disordered" evidence="1">
    <location>
        <begin position="1"/>
        <end position="24"/>
    </location>
</feature>
<feature type="compositionally biased region" description="Acidic residues" evidence="1">
    <location>
        <begin position="117"/>
        <end position="130"/>
    </location>
</feature>
<protein>
    <submittedName>
        <fullName evidence="2">Uncharacterized protein</fullName>
    </submittedName>
</protein>
<keyword evidence="3" id="KW-1185">Reference proteome</keyword>